<evidence type="ECO:0000313" key="3">
    <source>
        <dbReference type="Proteomes" id="UP000031512"/>
    </source>
</evidence>
<evidence type="ECO:0000313" key="2">
    <source>
        <dbReference type="EMBL" id="AFZ79611.1"/>
    </source>
</evidence>
<protein>
    <submittedName>
        <fullName evidence="2">Signal peptide-containing protein</fullName>
    </submittedName>
</protein>
<dbReference type="Pfam" id="PF04385">
    <property type="entry name" value="FAINT"/>
    <property type="match status" value="1"/>
</dbReference>
<reference evidence="2 3" key="1">
    <citation type="journal article" date="2012" name="BMC Genomics">
        <title>Comparative genomic analysis and phylogenetic position of Theileria equi.</title>
        <authorList>
            <person name="Kappmeyer L.S."/>
            <person name="Thiagarajan M."/>
            <person name="Herndon D.R."/>
            <person name="Ramsay J.D."/>
            <person name="Caler E."/>
            <person name="Djikeng A."/>
            <person name="Gillespie J.J."/>
            <person name="Lau A.O."/>
            <person name="Roalson E.H."/>
            <person name="Silva J.C."/>
            <person name="Silva M.G."/>
            <person name="Suarez C.E."/>
            <person name="Ueti M.W."/>
            <person name="Nene V.M."/>
            <person name="Mealey R.H."/>
            <person name="Knowles D.P."/>
            <person name="Brayton K.A."/>
        </authorList>
    </citation>
    <scope>NUCLEOTIDE SEQUENCE [LARGE SCALE GENOMIC DNA]</scope>
    <source>
        <strain evidence="2 3">WA</strain>
    </source>
</reference>
<accession>L0AX60</accession>
<sequence length="478" mass="54334">MKGCKILFVACLARLCTCGDVAEVVSLLSNYTPVHLKLDDPNQLGVETIENTTDGVTSMSFIPITRHCFDSVSEEDTDIWIPGDGERAAAVHMYYRSAYYKLISIHTISRGSYSTLFFENKSGKWRQIRKMKFDTGLESLKAPLEDPDKHDECTEVEGLKAVDNNTINILNLDDVKVHKLTRNFGDVRWVRYRISESFDITKIVDGSTDVWIGTPGEKCRMFQMIYKPLEPTLLSVNVLSKNRSTFIYFYQSSDKWEPMESKDFHIKIHSNLRDSSENLSQPHSSPKFGLFKVEPPSKFGLRYGPEESAKPKYLELQRMNGVLPHETEHRKSLVPKKCFIDVSSTMKNSMFEHAESDSSPYKVIRALPEVIVDRVVDGNEPIWESVADQSCLSASLLYKDEHVKFAKLSVKEDSEIAELYFEKNKGIWVSHNEETYKSKVEGFLGELGGLEDYYNALPTASAYLISAFLILILSTGIF</sequence>
<evidence type="ECO:0000256" key="1">
    <source>
        <dbReference type="SAM" id="SignalP"/>
    </source>
</evidence>
<dbReference type="Proteomes" id="UP000031512">
    <property type="component" value="Chromosome 1"/>
</dbReference>
<dbReference type="KEGG" id="beq:BEWA_024600"/>
<name>L0AX60_THEEQ</name>
<feature type="signal peptide" evidence="1">
    <location>
        <begin position="1"/>
        <end position="18"/>
    </location>
</feature>
<organism evidence="2 3">
    <name type="scientific">Theileria equi strain WA</name>
    <dbReference type="NCBI Taxonomy" id="1537102"/>
    <lineage>
        <taxon>Eukaryota</taxon>
        <taxon>Sar</taxon>
        <taxon>Alveolata</taxon>
        <taxon>Apicomplexa</taxon>
        <taxon>Aconoidasida</taxon>
        <taxon>Piroplasmida</taxon>
        <taxon>Theileriidae</taxon>
        <taxon>Theileria</taxon>
    </lineage>
</organism>
<dbReference type="AlphaFoldDB" id="L0AX60"/>
<feature type="chain" id="PRO_5003939857" evidence="1">
    <location>
        <begin position="19"/>
        <end position="478"/>
    </location>
</feature>
<gene>
    <name evidence="2" type="ORF">BEWA_024600</name>
</gene>
<keyword evidence="3" id="KW-1185">Reference proteome</keyword>
<proteinExistence type="predicted"/>
<dbReference type="RefSeq" id="XP_004829277.1">
    <property type="nucleotide sequence ID" value="XM_004829220.1"/>
</dbReference>
<keyword evidence="1" id="KW-0732">Signal</keyword>
<dbReference type="GeneID" id="15807345"/>
<dbReference type="VEuPathDB" id="PiroplasmaDB:BEWA_024600"/>
<dbReference type="EMBL" id="CP001669">
    <property type="protein sequence ID" value="AFZ79611.1"/>
    <property type="molecule type" value="Genomic_DNA"/>
</dbReference>
<dbReference type="InterPro" id="IPR007480">
    <property type="entry name" value="DUF529"/>
</dbReference>